<proteinExistence type="predicted"/>
<reference evidence="3" key="1">
    <citation type="journal article" date="2020" name="mSystems">
        <title>Genome- and Community-Level Interaction Insights into Carbon Utilization and Element Cycling Functions of Hydrothermarchaeota in Hydrothermal Sediment.</title>
        <authorList>
            <person name="Zhou Z."/>
            <person name="Liu Y."/>
            <person name="Xu W."/>
            <person name="Pan J."/>
            <person name="Luo Z.H."/>
            <person name="Li M."/>
        </authorList>
    </citation>
    <scope>NUCLEOTIDE SEQUENCE [LARGE SCALE GENOMIC DNA]</scope>
    <source>
        <strain evidence="3">SpSt-776</strain>
    </source>
</reference>
<keyword evidence="1" id="KW-0472">Membrane</keyword>
<keyword evidence="1" id="KW-0812">Transmembrane</keyword>
<feature type="transmembrane region" description="Helical" evidence="1">
    <location>
        <begin position="132"/>
        <end position="149"/>
    </location>
</feature>
<sequence>MIPFFPERLAGCPALTAYLASWSPPFIWGFAILVASGDLGSSQNTRVILQWLLSLVPLLLEHVDAVHGALRKLGHMAAYGVLFFLWFRAFYLHRLRRPVKLLLALTFTLLVALIDEGHQAMVGSRHGCLADIGWDLAGAGFAGFVILAFRKPKPLPGKI</sequence>
<evidence type="ECO:0000259" key="2">
    <source>
        <dbReference type="Pfam" id="PF04892"/>
    </source>
</evidence>
<keyword evidence="1" id="KW-1133">Transmembrane helix</keyword>
<accession>A0A7C3WL81</accession>
<feature type="transmembrane region" description="Helical" evidence="1">
    <location>
        <begin position="15"/>
        <end position="35"/>
    </location>
</feature>
<organism evidence="3">
    <name type="scientific">Desulfobacca acetoxidans</name>
    <dbReference type="NCBI Taxonomy" id="60893"/>
    <lineage>
        <taxon>Bacteria</taxon>
        <taxon>Pseudomonadati</taxon>
        <taxon>Thermodesulfobacteriota</taxon>
        <taxon>Desulfobaccia</taxon>
        <taxon>Desulfobaccales</taxon>
        <taxon>Desulfobaccaceae</taxon>
        <taxon>Desulfobacca</taxon>
    </lineage>
</organism>
<gene>
    <name evidence="3" type="ORF">ENV62_03830</name>
</gene>
<evidence type="ECO:0000256" key="1">
    <source>
        <dbReference type="SAM" id="Phobius"/>
    </source>
</evidence>
<dbReference type="EMBL" id="DTHB01000029">
    <property type="protein sequence ID" value="HGB14353.1"/>
    <property type="molecule type" value="Genomic_DNA"/>
</dbReference>
<feature type="domain" description="VanZ-like" evidence="2">
    <location>
        <begin position="65"/>
        <end position="146"/>
    </location>
</feature>
<protein>
    <recommendedName>
        <fullName evidence="2">VanZ-like domain-containing protein</fullName>
    </recommendedName>
</protein>
<name>A0A7C3WL81_9BACT</name>
<dbReference type="NCBIfam" id="NF037970">
    <property type="entry name" value="vanZ_1"/>
    <property type="match status" value="1"/>
</dbReference>
<dbReference type="AlphaFoldDB" id="A0A7C3WL81"/>
<evidence type="ECO:0000313" key="3">
    <source>
        <dbReference type="EMBL" id="HGB14353.1"/>
    </source>
</evidence>
<dbReference type="Pfam" id="PF04892">
    <property type="entry name" value="VanZ"/>
    <property type="match status" value="1"/>
</dbReference>
<dbReference type="InterPro" id="IPR006976">
    <property type="entry name" value="VanZ-like"/>
</dbReference>
<comment type="caution">
    <text evidence="3">The sequence shown here is derived from an EMBL/GenBank/DDBJ whole genome shotgun (WGS) entry which is preliminary data.</text>
</comment>
<feature type="transmembrane region" description="Helical" evidence="1">
    <location>
        <begin position="99"/>
        <end position="120"/>
    </location>
</feature>
<feature type="transmembrane region" description="Helical" evidence="1">
    <location>
        <begin position="76"/>
        <end position="92"/>
    </location>
</feature>